<evidence type="ECO:0000256" key="1">
    <source>
        <dbReference type="SAM" id="MobiDB-lite"/>
    </source>
</evidence>
<dbReference type="BioCyc" id="PCHR:PC12G02710-MONOMER"/>
<dbReference type="Proteomes" id="UP000000724">
    <property type="component" value="Contig Pc00c12"/>
</dbReference>
<reference evidence="2 3" key="1">
    <citation type="journal article" date="2008" name="Nat. Biotechnol.">
        <title>Genome sequencing and analysis of the filamentous fungus Penicillium chrysogenum.</title>
        <authorList>
            <person name="van den Berg M.A."/>
            <person name="Albang R."/>
            <person name="Albermann K."/>
            <person name="Badger J.H."/>
            <person name="Daran J.-M."/>
            <person name="Driessen A.J.M."/>
            <person name="Garcia-Estrada C."/>
            <person name="Fedorova N.D."/>
            <person name="Harris D.M."/>
            <person name="Heijne W.H.M."/>
            <person name="Joardar V.S."/>
            <person name="Kiel J.A.K.W."/>
            <person name="Kovalchuk A."/>
            <person name="Martin J.F."/>
            <person name="Nierman W.C."/>
            <person name="Nijland J.G."/>
            <person name="Pronk J.T."/>
            <person name="Roubos J.A."/>
            <person name="van der Klei I.J."/>
            <person name="van Peij N.N.M.E."/>
            <person name="Veenhuis M."/>
            <person name="von Doehren H."/>
            <person name="Wagner C."/>
            <person name="Wortman J.R."/>
            <person name="Bovenberg R.A.L."/>
        </authorList>
    </citation>
    <scope>NUCLEOTIDE SEQUENCE [LARGE SCALE GENOMIC DNA]</scope>
    <source>
        <strain evidence="3">ATCC 28089 / DSM 1075 / NRRL 1951 / Wisconsin 54-1255</strain>
    </source>
</reference>
<dbReference type="EMBL" id="AM920427">
    <property type="protein sequence ID" value="CAP79898.1"/>
    <property type="molecule type" value="Genomic_DNA"/>
</dbReference>
<dbReference type="KEGG" id="pcs:N7525_002197"/>
<organism evidence="2 3">
    <name type="scientific">Penicillium rubens (strain ATCC 28089 / DSM 1075 / NRRL 1951 / Wisconsin 54-1255)</name>
    <name type="common">Penicillium chrysogenum</name>
    <dbReference type="NCBI Taxonomy" id="500485"/>
    <lineage>
        <taxon>Eukaryota</taxon>
        <taxon>Fungi</taxon>
        <taxon>Dikarya</taxon>
        <taxon>Ascomycota</taxon>
        <taxon>Pezizomycotina</taxon>
        <taxon>Eurotiomycetes</taxon>
        <taxon>Eurotiomycetidae</taxon>
        <taxon>Eurotiales</taxon>
        <taxon>Aspergillaceae</taxon>
        <taxon>Penicillium</taxon>
        <taxon>Penicillium chrysogenum species complex</taxon>
    </lineage>
</organism>
<dbReference type="VEuPathDB" id="FungiDB:PCH_Pc12g02710"/>
<dbReference type="GeneID" id="8305473"/>
<feature type="region of interest" description="Disordered" evidence="1">
    <location>
        <begin position="300"/>
        <end position="324"/>
    </location>
</feature>
<dbReference type="eggNOG" id="ENOG502SWX9">
    <property type="taxonomic scope" value="Eukaryota"/>
</dbReference>
<protein>
    <submittedName>
        <fullName evidence="2">Pc12g02710 protein</fullName>
    </submittedName>
</protein>
<name>B6H049_PENRW</name>
<evidence type="ECO:0000313" key="3">
    <source>
        <dbReference type="Proteomes" id="UP000000724"/>
    </source>
</evidence>
<accession>B6H049</accession>
<dbReference type="AlphaFoldDB" id="B6H049"/>
<proteinExistence type="predicted"/>
<gene>
    <name evidence="2" type="ORF">Pc12g02710</name>
    <name evidence="2" type="ORF">PCH_Pc12g02710</name>
</gene>
<dbReference type="HOGENOM" id="CLU_032318_0_0_1"/>
<sequence length="626" mass="71308">MLNIFQSAGSRLHLIDLPKWFLLLGSNLVLFIPRFDGLPCYSDKLDQLSDGPVLGILQFTFNSEVDVSDASQRASILWQKSLRFVSTIPGFQSLYWSSVNDVSPCQQIILLIQWKNVLGWGLFQSSLGFSMMLGYISQASNRCVQLDVPLDIPDSCHLELVSFQFPEALSASQLEKKAAFKTKWENVFPKHADGIVPNSELAHACGEWLQRDTESEDQIFIGLLFWNSTPQFEGHLQLRGGDGQNLTQHIAELIKDAMHVVSACTGQLNHVSGDPLPDSTQCQITHHAFHEDVTPIYSANEDQNESGKDKYHAESMSQARRKPRERIAAGPAGAWYMMAHISQHHLPRQINSSEVDIIQMISFRAQRGNTEVQNQLESLRLKLWKLGDCPPLAWGKENDNEGDSDKFLLFLELRNTKLPRQECEARLQEYIYEFSVGCGSSIQELSYRRTAGPRNLASISNADITNFHVSDNINDRRSFEYAMNNYRQTLIQQVIQGGQTSPWSAFITNCGAWAPDQHPAHKYKVVGTKEFVSVFRCEMEGAREEWYSDFAERSRTQYDLLGHITDWLRTLSTTIENHYVVFEKPDPWMITDMTEKKEREKPIIPPSIFDVPWAPQKVPSLDFQPF</sequence>
<dbReference type="OrthoDB" id="5153884at2759"/>
<evidence type="ECO:0000313" key="2">
    <source>
        <dbReference type="EMBL" id="CAP79898.1"/>
    </source>
</evidence>
<dbReference type="OMA" id="RASILWQ"/>
<keyword evidence="3" id="KW-1185">Reference proteome</keyword>